<dbReference type="GO" id="GO:0006952">
    <property type="term" value="P:defense response"/>
    <property type="evidence" value="ECO:0007669"/>
    <property type="project" value="UniProtKB-KW"/>
</dbReference>
<keyword evidence="7" id="KW-0568">Pathogenesis-related protein</keyword>
<dbReference type="PANTHER" id="PTHR31942">
    <property type="entry name" value="MLO-LIKE PROTEIN 1"/>
    <property type="match status" value="1"/>
</dbReference>
<keyword evidence="3 8" id="KW-0812">Transmembrane</keyword>
<reference evidence="9 10" key="1">
    <citation type="journal article" date="2020" name="bioRxiv">
        <title>Sequence and annotation of 42 cannabis genomes reveals extensive copy number variation in cannabinoid synthesis and pathogen resistance genes.</title>
        <authorList>
            <person name="Mckernan K.J."/>
            <person name="Helbert Y."/>
            <person name="Kane L.T."/>
            <person name="Ebling H."/>
            <person name="Zhang L."/>
            <person name="Liu B."/>
            <person name="Eaton Z."/>
            <person name="Mclaughlin S."/>
            <person name="Kingan S."/>
            <person name="Baybayan P."/>
            <person name="Concepcion G."/>
            <person name="Jordan M."/>
            <person name="Riva A."/>
            <person name="Barbazuk W."/>
            <person name="Harkins T."/>
        </authorList>
    </citation>
    <scope>NUCLEOTIDE SEQUENCE [LARGE SCALE GENOMIC DNA]</scope>
    <source>
        <strain evidence="10">cv. Jamaican Lion 4</strain>
        <tissue evidence="9">Leaf</tissue>
    </source>
</reference>
<evidence type="ECO:0000256" key="6">
    <source>
        <dbReference type="ARBA" id="ARBA00023136"/>
    </source>
</evidence>
<dbReference type="AlphaFoldDB" id="A0A7J6DTH2"/>
<feature type="transmembrane region" description="Helical" evidence="8">
    <location>
        <begin position="61"/>
        <end position="80"/>
    </location>
</feature>
<dbReference type="EMBL" id="JAATIP010000396">
    <property type="protein sequence ID" value="KAF4349387.1"/>
    <property type="molecule type" value="Genomic_DNA"/>
</dbReference>
<evidence type="ECO:0000256" key="7">
    <source>
        <dbReference type="ARBA" id="ARBA00023265"/>
    </source>
</evidence>
<evidence type="ECO:0000313" key="9">
    <source>
        <dbReference type="EMBL" id="KAF4349387.1"/>
    </source>
</evidence>
<sequence length="282" mass="31918">MAAGAPGERTLQETPTWAVALVCSIFVIISVLIEHAIHSLGKFFKKRNKKAMIEALEKIKAELMLLGFISLLLTVGTQYISKICIPAKFGDVMLPCKGTKMDHDDDRRKLLSYDDDDHHHVIWRRALASSPDYCSTYVLCKATLFKLGITHISKDLTYQIDDILTKELFNHLRVLYSPSNVDSIALQIKANMIGDNFIELTIGYQDYLKKSLVIFTTDNCSSVSFEPQALTSSPIHIPLKARGSQLNKRKHTEKNQALLESINVKKPFLPRTRLNQKRLLAY</sequence>
<evidence type="ECO:0000256" key="1">
    <source>
        <dbReference type="ARBA" id="ARBA00004141"/>
    </source>
</evidence>
<keyword evidence="6 8" id="KW-0472">Membrane</keyword>
<gene>
    <name evidence="9" type="ORF">F8388_012557</name>
</gene>
<dbReference type="Proteomes" id="UP000525078">
    <property type="component" value="Unassembled WGS sequence"/>
</dbReference>
<protein>
    <recommendedName>
        <fullName evidence="11">MLO-like protein</fullName>
    </recommendedName>
</protein>
<comment type="subcellular location">
    <subcellularLocation>
        <location evidence="1">Membrane</location>
        <topology evidence="1">Multi-pass membrane protein</topology>
    </subcellularLocation>
</comment>
<evidence type="ECO:0000256" key="2">
    <source>
        <dbReference type="ARBA" id="ARBA00006574"/>
    </source>
</evidence>
<keyword evidence="4" id="KW-0611">Plant defense</keyword>
<keyword evidence="5 8" id="KW-1133">Transmembrane helix</keyword>
<evidence type="ECO:0008006" key="11">
    <source>
        <dbReference type="Google" id="ProtNLM"/>
    </source>
</evidence>
<evidence type="ECO:0000256" key="8">
    <source>
        <dbReference type="SAM" id="Phobius"/>
    </source>
</evidence>
<dbReference type="Pfam" id="PF03094">
    <property type="entry name" value="Mlo"/>
    <property type="match status" value="1"/>
</dbReference>
<feature type="transmembrane region" description="Helical" evidence="8">
    <location>
        <begin position="17"/>
        <end position="40"/>
    </location>
</feature>
<evidence type="ECO:0000313" key="10">
    <source>
        <dbReference type="Proteomes" id="UP000525078"/>
    </source>
</evidence>
<dbReference type="InterPro" id="IPR004326">
    <property type="entry name" value="Mlo"/>
</dbReference>
<proteinExistence type="inferred from homology"/>
<accession>A0A7J6DTH2</accession>
<name>A0A7J6DTH2_CANSA</name>
<evidence type="ECO:0000256" key="5">
    <source>
        <dbReference type="ARBA" id="ARBA00022989"/>
    </source>
</evidence>
<evidence type="ECO:0000256" key="3">
    <source>
        <dbReference type="ARBA" id="ARBA00022692"/>
    </source>
</evidence>
<evidence type="ECO:0000256" key="4">
    <source>
        <dbReference type="ARBA" id="ARBA00022821"/>
    </source>
</evidence>
<comment type="similarity">
    <text evidence="2">Belongs to the MLO family.</text>
</comment>
<dbReference type="PANTHER" id="PTHR31942:SF82">
    <property type="entry name" value="MLO PROTEIN HOMOLOG 1"/>
    <property type="match status" value="1"/>
</dbReference>
<dbReference type="GO" id="GO:0016020">
    <property type="term" value="C:membrane"/>
    <property type="evidence" value="ECO:0007669"/>
    <property type="project" value="UniProtKB-SubCell"/>
</dbReference>
<organism evidence="9 10">
    <name type="scientific">Cannabis sativa</name>
    <name type="common">Hemp</name>
    <name type="synonym">Marijuana</name>
    <dbReference type="NCBI Taxonomy" id="3483"/>
    <lineage>
        <taxon>Eukaryota</taxon>
        <taxon>Viridiplantae</taxon>
        <taxon>Streptophyta</taxon>
        <taxon>Embryophyta</taxon>
        <taxon>Tracheophyta</taxon>
        <taxon>Spermatophyta</taxon>
        <taxon>Magnoliopsida</taxon>
        <taxon>eudicotyledons</taxon>
        <taxon>Gunneridae</taxon>
        <taxon>Pentapetalae</taxon>
        <taxon>rosids</taxon>
        <taxon>fabids</taxon>
        <taxon>Rosales</taxon>
        <taxon>Cannabaceae</taxon>
        <taxon>Cannabis</taxon>
    </lineage>
</organism>
<comment type="caution">
    <text evidence="9">The sequence shown here is derived from an EMBL/GenBank/DDBJ whole genome shotgun (WGS) entry which is preliminary data.</text>
</comment>